<accession>A0A852ZLX0</accession>
<comment type="caution">
    <text evidence="2">The sequence shown here is derived from an EMBL/GenBank/DDBJ whole genome shotgun (WGS) entry which is preliminary data.</text>
</comment>
<dbReference type="AlphaFoldDB" id="A0A852ZLX0"/>
<organism evidence="2 3">
    <name type="scientific">Actinopolymorpha rutila</name>
    <dbReference type="NCBI Taxonomy" id="446787"/>
    <lineage>
        <taxon>Bacteria</taxon>
        <taxon>Bacillati</taxon>
        <taxon>Actinomycetota</taxon>
        <taxon>Actinomycetes</taxon>
        <taxon>Propionibacteriales</taxon>
        <taxon>Actinopolymorphaceae</taxon>
        <taxon>Actinopolymorpha</taxon>
    </lineage>
</organism>
<sequence length="76" mass="8497">MSVKPGQLHGFGCLVWMERNDEIESRQVDVLHRPRDAVDRGQSSLADCSLSQVSLDPAGQPGFPRFNDDRDPAEFL</sequence>
<evidence type="ECO:0000256" key="1">
    <source>
        <dbReference type="SAM" id="MobiDB-lite"/>
    </source>
</evidence>
<reference evidence="2 3" key="1">
    <citation type="submission" date="2020-07" db="EMBL/GenBank/DDBJ databases">
        <title>Sequencing the genomes of 1000 actinobacteria strains.</title>
        <authorList>
            <person name="Klenk H.-P."/>
        </authorList>
    </citation>
    <scope>NUCLEOTIDE SEQUENCE [LARGE SCALE GENOMIC DNA]</scope>
    <source>
        <strain evidence="2 3">DSM 18448</strain>
    </source>
</reference>
<dbReference type="Proteomes" id="UP000579605">
    <property type="component" value="Unassembled WGS sequence"/>
</dbReference>
<evidence type="ECO:0000313" key="2">
    <source>
        <dbReference type="EMBL" id="NYH92868.1"/>
    </source>
</evidence>
<keyword evidence="3" id="KW-1185">Reference proteome</keyword>
<proteinExistence type="predicted"/>
<dbReference type="RefSeq" id="WP_179790278.1">
    <property type="nucleotide sequence ID" value="NZ_JACBZH010000001.1"/>
</dbReference>
<name>A0A852ZLX0_9ACTN</name>
<gene>
    <name evidence="2" type="ORF">F4554_005506</name>
</gene>
<feature type="region of interest" description="Disordered" evidence="1">
    <location>
        <begin position="52"/>
        <end position="76"/>
    </location>
</feature>
<evidence type="ECO:0000313" key="3">
    <source>
        <dbReference type="Proteomes" id="UP000579605"/>
    </source>
</evidence>
<dbReference type="EMBL" id="JACBZH010000001">
    <property type="protein sequence ID" value="NYH92868.1"/>
    <property type="molecule type" value="Genomic_DNA"/>
</dbReference>
<protein>
    <submittedName>
        <fullName evidence="2">Uncharacterized protein</fullName>
    </submittedName>
</protein>
<feature type="compositionally biased region" description="Basic and acidic residues" evidence="1">
    <location>
        <begin position="66"/>
        <end position="76"/>
    </location>
</feature>